<evidence type="ECO:0000313" key="7">
    <source>
        <dbReference type="Proteomes" id="UP000272942"/>
    </source>
</evidence>
<keyword evidence="4 5" id="KW-0472">Membrane</keyword>
<keyword evidence="3 5" id="KW-1133">Transmembrane helix</keyword>
<protein>
    <submittedName>
        <fullName evidence="8">MFS domain-containing protein</fullName>
    </submittedName>
</protein>
<accession>A0A183B628</accession>
<dbReference type="AlphaFoldDB" id="A0A183B628"/>
<reference evidence="8" key="1">
    <citation type="submission" date="2016-06" db="UniProtKB">
        <authorList>
            <consortium name="WormBaseParasite"/>
        </authorList>
    </citation>
    <scope>IDENTIFICATION</scope>
</reference>
<evidence type="ECO:0000256" key="4">
    <source>
        <dbReference type="ARBA" id="ARBA00023136"/>
    </source>
</evidence>
<name>A0A183B628_9TREM</name>
<dbReference type="EMBL" id="UZAN01058184">
    <property type="protein sequence ID" value="VDP91934.1"/>
    <property type="molecule type" value="Genomic_DNA"/>
</dbReference>
<dbReference type="PANTHER" id="PTHR11662:SF279">
    <property type="entry name" value="VOLTAGE-GATED PURINE NUCLEOTIDE UNIPORTER SLC17A9"/>
    <property type="match status" value="1"/>
</dbReference>
<evidence type="ECO:0000313" key="6">
    <source>
        <dbReference type="EMBL" id="VDP91934.1"/>
    </source>
</evidence>
<sequence>MGVFFWGYALTQYLAGYLSDRLGGEVVICLSSSIWSLTTIATLLCGSLGSYLVTAANWRTPFASIGLMFVTWSLLTYLFMVRPRRRKRSAWHSSSPVTFRIPSATSMYLAVPDSDNSETELRESKVFNTTTSSVITKEKTQLVEKNLSIEMERPIPVGKPMDWDKLLRHPPFW</sequence>
<dbReference type="InterPro" id="IPR036259">
    <property type="entry name" value="MFS_trans_sf"/>
</dbReference>
<dbReference type="Gene3D" id="1.20.1250.20">
    <property type="entry name" value="MFS general substrate transporter like domains"/>
    <property type="match status" value="1"/>
</dbReference>
<dbReference type="GO" id="GO:0015867">
    <property type="term" value="P:ATP transport"/>
    <property type="evidence" value="ECO:0007669"/>
    <property type="project" value="TreeGrafter"/>
</dbReference>
<evidence type="ECO:0000313" key="8">
    <source>
        <dbReference type="WBParaSite" id="ECPE_0001470301-mRNA-1"/>
    </source>
</evidence>
<dbReference type="GO" id="GO:0016020">
    <property type="term" value="C:membrane"/>
    <property type="evidence" value="ECO:0007669"/>
    <property type="project" value="UniProtKB-SubCell"/>
</dbReference>
<evidence type="ECO:0000256" key="2">
    <source>
        <dbReference type="ARBA" id="ARBA00022692"/>
    </source>
</evidence>
<reference evidence="6 7" key="2">
    <citation type="submission" date="2018-11" db="EMBL/GenBank/DDBJ databases">
        <authorList>
            <consortium name="Pathogen Informatics"/>
        </authorList>
    </citation>
    <scope>NUCLEOTIDE SEQUENCE [LARGE SCALE GENOMIC DNA]</scope>
    <source>
        <strain evidence="6 7">Egypt</strain>
    </source>
</reference>
<feature type="transmembrane region" description="Helical" evidence="5">
    <location>
        <begin position="26"/>
        <end position="49"/>
    </location>
</feature>
<organism evidence="8">
    <name type="scientific">Echinostoma caproni</name>
    <dbReference type="NCBI Taxonomy" id="27848"/>
    <lineage>
        <taxon>Eukaryota</taxon>
        <taxon>Metazoa</taxon>
        <taxon>Spiralia</taxon>
        <taxon>Lophotrochozoa</taxon>
        <taxon>Platyhelminthes</taxon>
        <taxon>Trematoda</taxon>
        <taxon>Digenea</taxon>
        <taxon>Plagiorchiida</taxon>
        <taxon>Echinostomata</taxon>
        <taxon>Echinostomatoidea</taxon>
        <taxon>Echinostomatidae</taxon>
        <taxon>Echinostoma</taxon>
    </lineage>
</organism>
<gene>
    <name evidence="6" type="ORF">ECPE_LOCUS14662</name>
</gene>
<dbReference type="InterPro" id="IPR050382">
    <property type="entry name" value="MFS_Na/Anion_cotransporter"/>
</dbReference>
<evidence type="ECO:0000256" key="1">
    <source>
        <dbReference type="ARBA" id="ARBA00004141"/>
    </source>
</evidence>
<dbReference type="Proteomes" id="UP000272942">
    <property type="component" value="Unassembled WGS sequence"/>
</dbReference>
<evidence type="ECO:0000256" key="5">
    <source>
        <dbReference type="SAM" id="Phobius"/>
    </source>
</evidence>
<dbReference type="PANTHER" id="PTHR11662">
    <property type="entry name" value="SOLUTE CARRIER FAMILY 17"/>
    <property type="match status" value="1"/>
</dbReference>
<keyword evidence="7" id="KW-1185">Reference proteome</keyword>
<dbReference type="OrthoDB" id="2985014at2759"/>
<comment type="subcellular location">
    <subcellularLocation>
        <location evidence="1">Membrane</location>
        <topology evidence="1">Multi-pass membrane protein</topology>
    </subcellularLocation>
</comment>
<dbReference type="SUPFAM" id="SSF103473">
    <property type="entry name" value="MFS general substrate transporter"/>
    <property type="match status" value="1"/>
</dbReference>
<evidence type="ECO:0000256" key="3">
    <source>
        <dbReference type="ARBA" id="ARBA00022989"/>
    </source>
</evidence>
<dbReference type="WBParaSite" id="ECPE_0001470301-mRNA-1">
    <property type="protein sequence ID" value="ECPE_0001470301-mRNA-1"/>
    <property type="gene ID" value="ECPE_0001470301"/>
</dbReference>
<proteinExistence type="predicted"/>
<feature type="transmembrane region" description="Helical" evidence="5">
    <location>
        <begin position="61"/>
        <end position="80"/>
    </location>
</feature>
<keyword evidence="2 5" id="KW-0812">Transmembrane</keyword>